<dbReference type="PANTHER" id="PTHR31739:SF4">
    <property type="entry name" value="ENT-COPALYL DIPHOSPHATE SYNTHASE, CHLOROPLASTIC"/>
    <property type="match status" value="1"/>
</dbReference>
<comment type="caution">
    <text evidence="4">The sequence shown here is derived from an EMBL/GenBank/DDBJ whole genome shotgun (WGS) entry which is preliminary data.</text>
</comment>
<keyword evidence="3" id="KW-0460">Magnesium</keyword>
<reference evidence="4 5" key="1">
    <citation type="journal article" date="2024" name="G3 (Bethesda)">
        <title>Genome assembly of Hibiscus sabdariffa L. provides insights into metabolisms of medicinal natural products.</title>
        <authorList>
            <person name="Kim T."/>
        </authorList>
    </citation>
    <scope>NUCLEOTIDE SEQUENCE [LARGE SCALE GENOMIC DNA]</scope>
    <source>
        <strain evidence="4">TK-2024</strain>
        <tissue evidence="4">Old leaves</tissue>
    </source>
</reference>
<keyword evidence="5" id="KW-1185">Reference proteome</keyword>
<dbReference type="InterPro" id="IPR050148">
    <property type="entry name" value="Terpene_synthase-like"/>
</dbReference>
<comment type="cofactor">
    <cofactor evidence="1">
        <name>Mg(2+)</name>
        <dbReference type="ChEBI" id="CHEBI:18420"/>
    </cofactor>
</comment>
<evidence type="ECO:0000256" key="2">
    <source>
        <dbReference type="ARBA" id="ARBA00022723"/>
    </source>
</evidence>
<sequence>MATVSFFEPARSHERLAWAKTVFLVETIASTFDNGIIKPNDHELRETFLQAFTSSVDAPFSNNSGRKLDSNRTIQKLNDILLQTLNHLSLDALVAHGRDISRCIRHVVHNLSISFSSKIKLKN</sequence>
<evidence type="ECO:0000256" key="1">
    <source>
        <dbReference type="ARBA" id="ARBA00001946"/>
    </source>
</evidence>
<dbReference type="PANTHER" id="PTHR31739">
    <property type="entry name" value="ENT-COPALYL DIPHOSPHATE SYNTHASE, CHLOROPLASTIC"/>
    <property type="match status" value="1"/>
</dbReference>
<proteinExistence type="predicted"/>
<dbReference type="Proteomes" id="UP001396334">
    <property type="component" value="Unassembled WGS sequence"/>
</dbReference>
<keyword evidence="2" id="KW-0479">Metal-binding</keyword>
<dbReference type="InterPro" id="IPR008949">
    <property type="entry name" value="Isoprenoid_synthase_dom_sf"/>
</dbReference>
<accession>A0ABR2RZ17</accession>
<evidence type="ECO:0000313" key="5">
    <source>
        <dbReference type="Proteomes" id="UP001396334"/>
    </source>
</evidence>
<protein>
    <submittedName>
        <fullName evidence="4">Uncharacterized protein</fullName>
    </submittedName>
</protein>
<organism evidence="4 5">
    <name type="scientific">Hibiscus sabdariffa</name>
    <name type="common">roselle</name>
    <dbReference type="NCBI Taxonomy" id="183260"/>
    <lineage>
        <taxon>Eukaryota</taxon>
        <taxon>Viridiplantae</taxon>
        <taxon>Streptophyta</taxon>
        <taxon>Embryophyta</taxon>
        <taxon>Tracheophyta</taxon>
        <taxon>Spermatophyta</taxon>
        <taxon>Magnoliopsida</taxon>
        <taxon>eudicotyledons</taxon>
        <taxon>Gunneridae</taxon>
        <taxon>Pentapetalae</taxon>
        <taxon>rosids</taxon>
        <taxon>malvids</taxon>
        <taxon>Malvales</taxon>
        <taxon>Malvaceae</taxon>
        <taxon>Malvoideae</taxon>
        <taxon>Hibiscus</taxon>
    </lineage>
</organism>
<evidence type="ECO:0000256" key="3">
    <source>
        <dbReference type="ARBA" id="ARBA00022842"/>
    </source>
</evidence>
<name>A0ABR2RZ17_9ROSI</name>
<evidence type="ECO:0000313" key="4">
    <source>
        <dbReference type="EMBL" id="KAK9018220.1"/>
    </source>
</evidence>
<gene>
    <name evidence="4" type="ORF">V6N11_001199</name>
</gene>
<dbReference type="Gene3D" id="1.10.600.10">
    <property type="entry name" value="Farnesyl Diphosphate Synthase"/>
    <property type="match status" value="1"/>
</dbReference>
<dbReference type="EMBL" id="JBBPBN010000019">
    <property type="protein sequence ID" value="KAK9018220.1"/>
    <property type="molecule type" value="Genomic_DNA"/>
</dbReference>